<feature type="non-terminal residue" evidence="1">
    <location>
        <position position="1"/>
    </location>
</feature>
<dbReference type="AlphaFoldDB" id="A0AAN4Z3B8"/>
<organism evidence="1 2">
    <name type="scientific">Pristionchus mayeri</name>
    <dbReference type="NCBI Taxonomy" id="1317129"/>
    <lineage>
        <taxon>Eukaryota</taxon>
        <taxon>Metazoa</taxon>
        <taxon>Ecdysozoa</taxon>
        <taxon>Nematoda</taxon>
        <taxon>Chromadorea</taxon>
        <taxon>Rhabditida</taxon>
        <taxon>Rhabditina</taxon>
        <taxon>Diplogasteromorpha</taxon>
        <taxon>Diplogasteroidea</taxon>
        <taxon>Neodiplogasteridae</taxon>
        <taxon>Pristionchus</taxon>
    </lineage>
</organism>
<dbReference type="EMBL" id="BTRK01000001">
    <property type="protein sequence ID" value="GMR30490.1"/>
    <property type="molecule type" value="Genomic_DNA"/>
</dbReference>
<dbReference type="Proteomes" id="UP001328107">
    <property type="component" value="Unassembled WGS sequence"/>
</dbReference>
<keyword evidence="2" id="KW-1185">Reference proteome</keyword>
<sequence>LSRVAECTARTPTDIRIYAEKAAFEGQPLRSMINGLQARTKYKLSEITKTFAERCYEERLFFYFCEAVRVCIEDLDEYRALELLSQAKDAEKRTLRSDWEPLFIESTDTLRAKNLDASSIRLSKLSDLWKKRTFAPLLLSLVHEMAAFMVKLADSKADNCAARIAKMIQLPNDVQFIAKGQVYREEDPVGEVIPTEEKRIVLMEDPVTAVKYLKDFVISFENRHHGNLRIVFKKKEESMILKMIGTSDPQHPQACQVCGENAIRPIHTSLEEYDHVEKAENETVLFLGLEDVYYFENTCEPPRDECQITELSQCIAKIYVVARFTIKQSKLD</sequence>
<proteinExistence type="predicted"/>
<reference evidence="2" key="1">
    <citation type="submission" date="2022-10" db="EMBL/GenBank/DDBJ databases">
        <title>Genome assembly of Pristionchus species.</title>
        <authorList>
            <person name="Yoshida K."/>
            <person name="Sommer R.J."/>
        </authorList>
    </citation>
    <scope>NUCLEOTIDE SEQUENCE [LARGE SCALE GENOMIC DNA]</scope>
    <source>
        <strain evidence="2">RS5460</strain>
    </source>
</reference>
<protein>
    <submittedName>
        <fullName evidence="1">Uncharacterized protein</fullName>
    </submittedName>
</protein>
<gene>
    <name evidence="1" type="ORF">PMAYCL1PPCAC_00685</name>
</gene>
<name>A0AAN4Z3B8_9BILA</name>
<evidence type="ECO:0000313" key="2">
    <source>
        <dbReference type="Proteomes" id="UP001328107"/>
    </source>
</evidence>
<evidence type="ECO:0000313" key="1">
    <source>
        <dbReference type="EMBL" id="GMR30490.1"/>
    </source>
</evidence>
<comment type="caution">
    <text evidence="1">The sequence shown here is derived from an EMBL/GenBank/DDBJ whole genome shotgun (WGS) entry which is preliminary data.</text>
</comment>
<accession>A0AAN4Z3B8</accession>